<reference evidence="6" key="1">
    <citation type="journal article" date="2014" name="Science">
        <title>Ancient hybridizations among the ancestral genomes of bread wheat.</title>
        <authorList>
            <consortium name="International Wheat Genome Sequencing Consortium,"/>
            <person name="Marcussen T."/>
            <person name="Sandve S.R."/>
            <person name="Heier L."/>
            <person name="Spannagl M."/>
            <person name="Pfeifer M."/>
            <person name="Jakobsen K.S."/>
            <person name="Wulff B.B."/>
            <person name="Steuernagel B."/>
            <person name="Mayer K.F."/>
            <person name="Olsen O.A."/>
        </authorList>
    </citation>
    <scope>NUCLEOTIDE SEQUENCE [LARGE SCALE GENOMIC DNA]</scope>
    <source>
        <strain evidence="6">cv. AL8/78</strain>
    </source>
</reference>
<reference evidence="5" key="5">
    <citation type="journal article" date="2021" name="G3 (Bethesda)">
        <title>Aegilops tauschii genome assembly Aet v5.0 features greater sequence contiguity and improved annotation.</title>
        <authorList>
            <person name="Wang L."/>
            <person name="Zhu T."/>
            <person name="Rodriguez J.C."/>
            <person name="Deal K.R."/>
            <person name="Dubcovsky J."/>
            <person name="McGuire P.E."/>
            <person name="Lux T."/>
            <person name="Spannagl M."/>
            <person name="Mayer K.F.X."/>
            <person name="Baldrich P."/>
            <person name="Meyers B.C."/>
            <person name="Huo N."/>
            <person name="Gu Y.Q."/>
            <person name="Zhou H."/>
            <person name="Devos K.M."/>
            <person name="Bennetzen J.L."/>
            <person name="Unver T."/>
            <person name="Budak H."/>
            <person name="Gulick P.J."/>
            <person name="Galiba G."/>
            <person name="Kalapos B."/>
            <person name="Nelson D.R."/>
            <person name="Li P."/>
            <person name="You F.M."/>
            <person name="Luo M.C."/>
            <person name="Dvorak J."/>
        </authorList>
    </citation>
    <scope>NUCLEOTIDE SEQUENCE [LARGE SCALE GENOMIC DNA]</scope>
    <source>
        <strain evidence="5">cv. AL8/78</strain>
    </source>
</reference>
<keyword evidence="2" id="KW-0645">Protease</keyword>
<organism evidence="5 6">
    <name type="scientific">Aegilops tauschii subsp. strangulata</name>
    <name type="common">Goatgrass</name>
    <dbReference type="NCBI Taxonomy" id="200361"/>
    <lineage>
        <taxon>Eukaryota</taxon>
        <taxon>Viridiplantae</taxon>
        <taxon>Streptophyta</taxon>
        <taxon>Embryophyta</taxon>
        <taxon>Tracheophyta</taxon>
        <taxon>Spermatophyta</taxon>
        <taxon>Magnoliopsida</taxon>
        <taxon>Liliopsida</taxon>
        <taxon>Poales</taxon>
        <taxon>Poaceae</taxon>
        <taxon>BOP clade</taxon>
        <taxon>Pooideae</taxon>
        <taxon>Triticodae</taxon>
        <taxon>Triticeae</taxon>
        <taxon>Triticinae</taxon>
        <taxon>Aegilops</taxon>
    </lineage>
</organism>
<evidence type="ECO:0000256" key="2">
    <source>
        <dbReference type="ARBA" id="ARBA00022670"/>
    </source>
</evidence>
<keyword evidence="3" id="KW-0378">Hydrolase</keyword>
<proteinExistence type="inferred from homology"/>
<evidence type="ECO:0000256" key="3">
    <source>
        <dbReference type="ARBA" id="ARBA00022801"/>
    </source>
</evidence>
<protein>
    <recommendedName>
        <fullName evidence="4">Ubiquitin-like protease family profile domain-containing protein</fullName>
    </recommendedName>
</protein>
<dbReference type="Proteomes" id="UP000015105">
    <property type="component" value="Chromosome 5D"/>
</dbReference>
<dbReference type="Gene3D" id="3.40.395.10">
    <property type="entry name" value="Adenoviral Proteinase, Chain A"/>
    <property type="match status" value="1"/>
</dbReference>
<reference evidence="6" key="2">
    <citation type="journal article" date="2017" name="Nat. Plants">
        <title>The Aegilops tauschii genome reveals multiple impacts of transposons.</title>
        <authorList>
            <person name="Zhao G."/>
            <person name="Zou C."/>
            <person name="Li K."/>
            <person name="Wang K."/>
            <person name="Li T."/>
            <person name="Gao L."/>
            <person name="Zhang X."/>
            <person name="Wang H."/>
            <person name="Yang Z."/>
            <person name="Liu X."/>
            <person name="Jiang W."/>
            <person name="Mao L."/>
            <person name="Kong X."/>
            <person name="Jiao Y."/>
            <person name="Jia J."/>
        </authorList>
    </citation>
    <scope>NUCLEOTIDE SEQUENCE [LARGE SCALE GENOMIC DNA]</scope>
    <source>
        <strain evidence="6">cv. AL8/78</strain>
    </source>
</reference>
<dbReference type="AlphaFoldDB" id="A0A453LY13"/>
<dbReference type="EnsemblPlants" id="AET5Gv20972800.8">
    <property type="protein sequence ID" value="AET5Gv20972800.8"/>
    <property type="gene ID" value="AET5Gv20972800"/>
</dbReference>
<dbReference type="SUPFAM" id="SSF54001">
    <property type="entry name" value="Cysteine proteinases"/>
    <property type="match status" value="1"/>
</dbReference>
<dbReference type="Pfam" id="PF02902">
    <property type="entry name" value="Peptidase_C48"/>
    <property type="match status" value="1"/>
</dbReference>
<keyword evidence="6" id="KW-1185">Reference proteome</keyword>
<name>A0A453LY13_AEGTS</name>
<dbReference type="Gramene" id="AET5Gv20972800.8">
    <property type="protein sequence ID" value="AET5Gv20972800.8"/>
    <property type="gene ID" value="AET5Gv20972800"/>
</dbReference>
<dbReference type="GO" id="GO:0006508">
    <property type="term" value="P:proteolysis"/>
    <property type="evidence" value="ECO:0007669"/>
    <property type="project" value="UniProtKB-KW"/>
</dbReference>
<sequence length="179" mass="21365">FFSKKEYFLQKWKNEASRLQFRDKLIKSFIGAGKAKDLQQCNELFFPTLHKSHWFIFLVDLCAHKFIFLDSKYDGDSTYHRTIKHMMIENFKRAWNDAGLRNMGYRHYETAYPNLPKQEGCDACGIFVLNWLENWRSRNALQSVFTHDMVQDARIRFAVDILFSEHNILDEGKRIVKDL</sequence>
<dbReference type="STRING" id="200361.A0A453LY13"/>
<accession>A0A453LY13</accession>
<evidence type="ECO:0000313" key="5">
    <source>
        <dbReference type="EnsemblPlants" id="AET5Gv20972800.8"/>
    </source>
</evidence>
<dbReference type="PROSITE" id="PS50600">
    <property type="entry name" value="ULP_PROTEASE"/>
    <property type="match status" value="1"/>
</dbReference>
<evidence type="ECO:0000313" key="6">
    <source>
        <dbReference type="Proteomes" id="UP000015105"/>
    </source>
</evidence>
<dbReference type="GO" id="GO:0008234">
    <property type="term" value="F:cysteine-type peptidase activity"/>
    <property type="evidence" value="ECO:0007669"/>
    <property type="project" value="InterPro"/>
</dbReference>
<dbReference type="InterPro" id="IPR038765">
    <property type="entry name" value="Papain-like_cys_pep_sf"/>
</dbReference>
<dbReference type="InterPro" id="IPR003653">
    <property type="entry name" value="Peptidase_C48_C"/>
</dbReference>
<feature type="domain" description="Ubiquitin-like protease family profile" evidence="4">
    <location>
        <begin position="1"/>
        <end position="135"/>
    </location>
</feature>
<evidence type="ECO:0000259" key="4">
    <source>
        <dbReference type="PROSITE" id="PS50600"/>
    </source>
</evidence>
<evidence type="ECO:0000256" key="1">
    <source>
        <dbReference type="ARBA" id="ARBA00005234"/>
    </source>
</evidence>
<reference evidence="5" key="4">
    <citation type="submission" date="2019-03" db="UniProtKB">
        <authorList>
            <consortium name="EnsemblPlants"/>
        </authorList>
    </citation>
    <scope>IDENTIFICATION</scope>
</reference>
<reference evidence="5" key="3">
    <citation type="journal article" date="2017" name="Nature">
        <title>Genome sequence of the progenitor of the wheat D genome Aegilops tauschii.</title>
        <authorList>
            <person name="Luo M.C."/>
            <person name="Gu Y.Q."/>
            <person name="Puiu D."/>
            <person name="Wang H."/>
            <person name="Twardziok S.O."/>
            <person name="Deal K.R."/>
            <person name="Huo N."/>
            <person name="Zhu T."/>
            <person name="Wang L."/>
            <person name="Wang Y."/>
            <person name="McGuire P.E."/>
            <person name="Liu S."/>
            <person name="Long H."/>
            <person name="Ramasamy R.K."/>
            <person name="Rodriguez J.C."/>
            <person name="Van S.L."/>
            <person name="Yuan L."/>
            <person name="Wang Z."/>
            <person name="Xia Z."/>
            <person name="Xiao L."/>
            <person name="Anderson O.D."/>
            <person name="Ouyang S."/>
            <person name="Liang Y."/>
            <person name="Zimin A.V."/>
            <person name="Pertea G."/>
            <person name="Qi P."/>
            <person name="Bennetzen J.L."/>
            <person name="Dai X."/>
            <person name="Dawson M.W."/>
            <person name="Muller H.G."/>
            <person name="Kugler K."/>
            <person name="Rivarola-Duarte L."/>
            <person name="Spannagl M."/>
            <person name="Mayer K.F.X."/>
            <person name="Lu F.H."/>
            <person name="Bevan M.W."/>
            <person name="Leroy P."/>
            <person name="Li P."/>
            <person name="You F.M."/>
            <person name="Sun Q."/>
            <person name="Liu Z."/>
            <person name="Lyons E."/>
            <person name="Wicker T."/>
            <person name="Salzberg S.L."/>
            <person name="Devos K.M."/>
            <person name="Dvorak J."/>
        </authorList>
    </citation>
    <scope>NUCLEOTIDE SEQUENCE [LARGE SCALE GENOMIC DNA]</scope>
    <source>
        <strain evidence="5">cv. AL8/78</strain>
    </source>
</reference>
<comment type="similarity">
    <text evidence="1">Belongs to the peptidase C48 family.</text>
</comment>